<feature type="domain" description="DUF7910" evidence="6">
    <location>
        <begin position="544"/>
        <end position="679"/>
    </location>
</feature>
<evidence type="ECO:0000256" key="3">
    <source>
        <dbReference type="ARBA" id="ARBA00023295"/>
    </source>
</evidence>
<dbReference type="SUPFAM" id="SSF50405">
    <property type="entry name" value="Actin-crosslinking proteins"/>
    <property type="match status" value="2"/>
</dbReference>
<feature type="domain" description="Glycoside hydrolase family 5" evidence="5">
    <location>
        <begin position="217"/>
        <end position="477"/>
    </location>
</feature>
<dbReference type="Gene3D" id="3.20.20.80">
    <property type="entry name" value="Glycosidases"/>
    <property type="match status" value="2"/>
</dbReference>
<dbReference type="Proteomes" id="UP001358586">
    <property type="component" value="Chromosome 2"/>
</dbReference>
<evidence type="ECO:0000256" key="2">
    <source>
        <dbReference type="ARBA" id="ARBA00022801"/>
    </source>
</evidence>
<evidence type="ECO:0000313" key="7">
    <source>
        <dbReference type="EMBL" id="KAK5843350.1"/>
    </source>
</evidence>
<keyword evidence="3" id="KW-0326">Glycosidase</keyword>
<dbReference type="SUPFAM" id="SSF51445">
    <property type="entry name" value="(Trans)glycosidases"/>
    <property type="match status" value="2"/>
</dbReference>
<dbReference type="PANTHER" id="PTHR10551:SF13">
    <property type="entry name" value="GLUCAN 1,3-BETA-GLUCOSIDASE ARB_04467-RELATED"/>
    <property type="match status" value="1"/>
</dbReference>
<keyword evidence="2" id="KW-0378">Hydrolase</keyword>
<dbReference type="Gene3D" id="2.80.10.50">
    <property type="match status" value="2"/>
</dbReference>
<feature type="domain" description="Glycoside hydrolase family 5" evidence="5">
    <location>
        <begin position="701"/>
        <end position="966"/>
    </location>
</feature>
<evidence type="ECO:0000259" key="5">
    <source>
        <dbReference type="Pfam" id="PF00150"/>
    </source>
</evidence>
<proteinExistence type="inferred from homology"/>
<keyword evidence="4" id="KW-0732">Signal</keyword>
<name>A0ABR0QVQ4_GOSAR</name>
<organism evidence="7 8">
    <name type="scientific">Gossypium arboreum</name>
    <name type="common">Tree cotton</name>
    <name type="synonym">Gossypium nanking</name>
    <dbReference type="NCBI Taxonomy" id="29729"/>
    <lineage>
        <taxon>Eukaryota</taxon>
        <taxon>Viridiplantae</taxon>
        <taxon>Streptophyta</taxon>
        <taxon>Embryophyta</taxon>
        <taxon>Tracheophyta</taxon>
        <taxon>Spermatophyta</taxon>
        <taxon>Magnoliopsida</taxon>
        <taxon>eudicotyledons</taxon>
        <taxon>Gunneridae</taxon>
        <taxon>Pentapetalae</taxon>
        <taxon>rosids</taxon>
        <taxon>malvids</taxon>
        <taxon>Malvales</taxon>
        <taxon>Malvaceae</taxon>
        <taxon>Malvoideae</taxon>
        <taxon>Gossypium</taxon>
    </lineage>
</organism>
<dbReference type="PANTHER" id="PTHR10551">
    <property type="entry name" value="FASCIN"/>
    <property type="match status" value="1"/>
</dbReference>
<dbReference type="EMBL" id="JARKNE010000002">
    <property type="protein sequence ID" value="KAK5843350.1"/>
    <property type="molecule type" value="Genomic_DNA"/>
</dbReference>
<accession>A0ABR0QVQ4</accession>
<evidence type="ECO:0000259" key="6">
    <source>
        <dbReference type="Pfam" id="PF25490"/>
    </source>
</evidence>
<sequence>MNKGGLNMVYLAFLLFFNLISCFPSSSHAQNANLNLPLKSVNLGNWLVTEGWMQPSRFDGIVNKDLLDGTQVQFLSTRLNKYLCAESGGGTIIVANRASASGWETFRLWRVNASYFNFRVFFKQFVGLGNQGVVQAVLNGPTNSATFEIVRRNGDPNKVRLRASNGLFLQTRVTADCRGSSWDDWDPSVFRMTIVTTLQGEYQITNGYGPDRAPQVMQDHWNSYITEQDFNFMSSNGLDAVRVPVGWWIAQDPNPPRPFVGGSSRALDNAFTWAEKYGMKVIIDLHAVKDSQNGNDHSGTRDGFQEWGDSNIGETVAVIEYLAARYGGRLGLAAIELMNEPLAPGVTFDALAKYYRAGYDAVRKHTYAYVILSARLGPADPQEFFLLASSMNRVVIDVHNYNLFSDMFSSMSVQQNIDYIYNQRASDLGRLISANGPRVFIGEFGRNDASMDDYKRFARAQLDVYDPATFGWAYWTYKCVYNHWSLKLNMVYLAFLLFFNLMSCFPSSHAQNTDLKLPLRAVNLGNWLVTEGWMKPSRFDGIINKDLLDGAHVQFLSTKLNKYLCAENGGGTVLVANRISPSDWETFRLWRVNESYFNLRVLNKQFVGLGNQGVKAVSNTPTHSETFQIVRKDDAPNRVRLKASNGFFLQVQSETLVTADYTGSSWDDSDPSVFNIAIVNTLQGEYQITNGYGPVKAPQVMQAHWDSYITEQDFKFISANGLSAVRIPVGWWIAQDPNPPKPFVGGSLKALDNAFTWAEKYGMKVVVDLHAAKASQNRFEHSGARDGFLEWGDSNIDETVAVIEFLAARYGGSPSLGAIELMNEPWAPDVTLDALTKYYKAGYDAIRKHTNAYVILSARLGPANPKELFPLARSLNRVAIDVHWYNLFTDMFITMTVQQNIDYIYNQRSSDLDSWISADGPPILIGEWTGEFGAKNGSMEDYKRYTKAELDVFGGATFGWAYWSYKCEENHWSLKWMIDNNFIQLNMR</sequence>
<evidence type="ECO:0000256" key="4">
    <source>
        <dbReference type="SAM" id="SignalP"/>
    </source>
</evidence>
<keyword evidence="8" id="KW-1185">Reference proteome</keyword>
<evidence type="ECO:0000313" key="8">
    <source>
        <dbReference type="Proteomes" id="UP001358586"/>
    </source>
</evidence>
<comment type="caution">
    <text evidence="7">The sequence shown here is derived from an EMBL/GenBank/DDBJ whole genome shotgun (WGS) entry which is preliminary data.</text>
</comment>
<comment type="similarity">
    <text evidence="1">Belongs to the glycosyl hydrolase 5 (cellulase A) family.</text>
</comment>
<dbReference type="InterPro" id="IPR057232">
    <property type="entry name" value="DUF7910"/>
</dbReference>
<protein>
    <recommendedName>
        <fullName evidence="9">Mannan endo-1,4-beta-mannosidase</fullName>
    </recommendedName>
</protein>
<gene>
    <name evidence="7" type="ORF">PVK06_005804</name>
</gene>
<dbReference type="Pfam" id="PF25490">
    <property type="entry name" value="DUF7910"/>
    <property type="match status" value="2"/>
</dbReference>
<dbReference type="InterPro" id="IPR010431">
    <property type="entry name" value="Fascin"/>
</dbReference>
<feature type="domain" description="DUF7910" evidence="6">
    <location>
        <begin position="63"/>
        <end position="195"/>
    </location>
</feature>
<feature type="signal peptide" evidence="4">
    <location>
        <begin position="1"/>
        <end position="29"/>
    </location>
</feature>
<dbReference type="InterPro" id="IPR017853">
    <property type="entry name" value="GH"/>
</dbReference>
<reference evidence="7 8" key="1">
    <citation type="submission" date="2023-03" db="EMBL/GenBank/DDBJ databases">
        <title>WGS of Gossypium arboreum.</title>
        <authorList>
            <person name="Yu D."/>
        </authorList>
    </citation>
    <scope>NUCLEOTIDE SEQUENCE [LARGE SCALE GENOMIC DNA]</scope>
    <source>
        <tissue evidence="7">Leaf</tissue>
    </source>
</reference>
<evidence type="ECO:0000256" key="1">
    <source>
        <dbReference type="ARBA" id="ARBA00005641"/>
    </source>
</evidence>
<dbReference type="Pfam" id="PF00150">
    <property type="entry name" value="Cellulase"/>
    <property type="match status" value="2"/>
</dbReference>
<dbReference type="CDD" id="cd00257">
    <property type="entry name" value="beta-trefoil_FSCN-like"/>
    <property type="match status" value="2"/>
</dbReference>
<feature type="chain" id="PRO_5046970830" description="Mannan endo-1,4-beta-mannosidase" evidence="4">
    <location>
        <begin position="30"/>
        <end position="988"/>
    </location>
</feature>
<dbReference type="InterPro" id="IPR001547">
    <property type="entry name" value="Glyco_hydro_5"/>
</dbReference>
<evidence type="ECO:0008006" key="9">
    <source>
        <dbReference type="Google" id="ProtNLM"/>
    </source>
</evidence>
<dbReference type="InterPro" id="IPR008999">
    <property type="entry name" value="Actin-crosslinking"/>
</dbReference>